<dbReference type="SUPFAM" id="SSF63411">
    <property type="entry name" value="LuxS/MPP-like metallohydrolase"/>
    <property type="match status" value="1"/>
</dbReference>
<name>D8M890_BLAHO</name>
<reference evidence="2" key="1">
    <citation type="submission" date="2010-02" db="EMBL/GenBank/DDBJ databases">
        <title>Sequencing and annotation of the Blastocystis hominis genome.</title>
        <authorList>
            <person name="Wincker P."/>
        </authorList>
    </citation>
    <scope>NUCLEOTIDE SEQUENCE</scope>
    <source>
        <strain evidence="2">Singapore isolate B</strain>
    </source>
</reference>
<protein>
    <submittedName>
        <fullName evidence="2">Uncharacterized protein</fullName>
    </submittedName>
</protein>
<dbReference type="Proteomes" id="UP000008312">
    <property type="component" value="Unassembled WGS sequence"/>
</dbReference>
<dbReference type="Gene3D" id="3.30.830.10">
    <property type="entry name" value="Metalloenzyme, LuxS/M16 peptidase-like"/>
    <property type="match status" value="1"/>
</dbReference>
<accession>D8M890</accession>
<evidence type="ECO:0000313" key="2">
    <source>
        <dbReference type="EMBL" id="CBK24279.2"/>
    </source>
</evidence>
<feature type="transmembrane region" description="Helical" evidence="1">
    <location>
        <begin position="127"/>
        <end position="148"/>
    </location>
</feature>
<dbReference type="PANTHER" id="PTHR43016:SF16">
    <property type="entry name" value="METALLOPROTEASE, PUTATIVE (AFU_ORTHOLOGUE AFUA_4G07610)-RELATED"/>
    <property type="match status" value="1"/>
</dbReference>
<keyword evidence="3" id="KW-1185">Reference proteome</keyword>
<keyword evidence="1" id="KW-0472">Membrane</keyword>
<keyword evidence="1" id="KW-1133">Transmembrane helix</keyword>
<dbReference type="EMBL" id="FN668683">
    <property type="protein sequence ID" value="CBK24279.2"/>
    <property type="molecule type" value="Genomic_DNA"/>
</dbReference>
<evidence type="ECO:0000313" key="3">
    <source>
        <dbReference type="Proteomes" id="UP000008312"/>
    </source>
</evidence>
<sequence length="222" mass="24497">MVFRILISYVICAAVFLIITGAFGGILDQIANHCFAQGTNAWTSIDYTCFSLEVAGLEGFLTILPIYLDHIFFPTLTEDAFLTEVHSINGEGEDEGVVFSEMESVQNTYSEILNRKVQQLLYGDTGYISFFYLLFVCLFVCLLAGLNITRPIMEATFRTCDRSESTKSVGSTANSTAPRTCAWWLAANSSATTRCSTCWRKSNAPSFLACSSEWPSRTSVPG</sequence>
<keyword evidence="1" id="KW-0812">Transmembrane</keyword>
<dbReference type="PANTHER" id="PTHR43016">
    <property type="entry name" value="PRESEQUENCE PROTEASE"/>
    <property type="match status" value="1"/>
</dbReference>
<dbReference type="InParanoid" id="D8M890"/>
<dbReference type="AlphaFoldDB" id="D8M890"/>
<evidence type="ECO:0000256" key="1">
    <source>
        <dbReference type="SAM" id="Phobius"/>
    </source>
</evidence>
<dbReference type="RefSeq" id="XP_012898327.1">
    <property type="nucleotide sequence ID" value="XM_013042873.1"/>
</dbReference>
<proteinExistence type="predicted"/>
<dbReference type="GO" id="GO:0046872">
    <property type="term" value="F:metal ion binding"/>
    <property type="evidence" value="ECO:0007669"/>
    <property type="project" value="InterPro"/>
</dbReference>
<feature type="transmembrane region" description="Helical" evidence="1">
    <location>
        <begin position="6"/>
        <end position="27"/>
    </location>
</feature>
<gene>
    <name evidence="2" type="ORF">GSBLH_T00004036001</name>
</gene>
<dbReference type="OrthoDB" id="200034at2759"/>
<dbReference type="InterPro" id="IPR011249">
    <property type="entry name" value="Metalloenz_LuxS/M16"/>
</dbReference>
<dbReference type="GeneID" id="24921082"/>
<organism evidence="2">
    <name type="scientific">Blastocystis hominis</name>
    <dbReference type="NCBI Taxonomy" id="12968"/>
    <lineage>
        <taxon>Eukaryota</taxon>
        <taxon>Sar</taxon>
        <taxon>Stramenopiles</taxon>
        <taxon>Bigyra</taxon>
        <taxon>Opalozoa</taxon>
        <taxon>Opalinata</taxon>
        <taxon>Blastocystidae</taxon>
        <taxon>Blastocystis</taxon>
    </lineage>
</organism>